<reference evidence="1" key="1">
    <citation type="submission" date="2022-03" db="EMBL/GenBank/DDBJ databases">
        <authorList>
            <person name="Lindestad O."/>
        </authorList>
    </citation>
    <scope>NUCLEOTIDE SEQUENCE</scope>
</reference>
<dbReference type="AlphaFoldDB" id="A0A8S4QU30"/>
<accession>A0A8S4QU30</accession>
<comment type="caution">
    <text evidence="1">The sequence shown here is derived from an EMBL/GenBank/DDBJ whole genome shotgun (WGS) entry which is preliminary data.</text>
</comment>
<evidence type="ECO:0000313" key="1">
    <source>
        <dbReference type="EMBL" id="CAH2217741.1"/>
    </source>
</evidence>
<name>A0A8S4QU30_9NEOP</name>
<gene>
    <name evidence="1" type="primary">jg15074</name>
    <name evidence="1" type="ORF">PAEG_LOCUS5623</name>
</gene>
<protein>
    <submittedName>
        <fullName evidence="1">Jg15074 protein</fullName>
    </submittedName>
</protein>
<dbReference type="Proteomes" id="UP000838756">
    <property type="component" value="Unassembled WGS sequence"/>
</dbReference>
<sequence length="100" mass="11720">MYIYEDSCKEFFRMVMIEGGSLFEKSYFAKHPLDSGHNVASNRSYEILHTCDKGLRLDLREQLEIIKHKNGRFELLNEPINLLTSPLLNIFRGTNEVERV</sequence>
<organism evidence="1 2">
    <name type="scientific">Pararge aegeria aegeria</name>
    <dbReference type="NCBI Taxonomy" id="348720"/>
    <lineage>
        <taxon>Eukaryota</taxon>
        <taxon>Metazoa</taxon>
        <taxon>Ecdysozoa</taxon>
        <taxon>Arthropoda</taxon>
        <taxon>Hexapoda</taxon>
        <taxon>Insecta</taxon>
        <taxon>Pterygota</taxon>
        <taxon>Neoptera</taxon>
        <taxon>Endopterygota</taxon>
        <taxon>Lepidoptera</taxon>
        <taxon>Glossata</taxon>
        <taxon>Ditrysia</taxon>
        <taxon>Papilionoidea</taxon>
        <taxon>Nymphalidae</taxon>
        <taxon>Satyrinae</taxon>
        <taxon>Satyrini</taxon>
        <taxon>Parargina</taxon>
        <taxon>Pararge</taxon>
    </lineage>
</organism>
<dbReference type="EMBL" id="CAKXAJ010018465">
    <property type="protein sequence ID" value="CAH2217741.1"/>
    <property type="molecule type" value="Genomic_DNA"/>
</dbReference>
<proteinExistence type="predicted"/>
<keyword evidence="2" id="KW-1185">Reference proteome</keyword>
<dbReference type="OrthoDB" id="6782675at2759"/>
<evidence type="ECO:0000313" key="2">
    <source>
        <dbReference type="Proteomes" id="UP000838756"/>
    </source>
</evidence>